<dbReference type="AlphaFoldDB" id="W7DM46"/>
<name>W7DM46_9LIST</name>
<dbReference type="Proteomes" id="UP000019241">
    <property type="component" value="Unassembled WGS sequence"/>
</dbReference>
<evidence type="ECO:0000313" key="2">
    <source>
        <dbReference type="EMBL" id="EUJ55991.1"/>
    </source>
</evidence>
<comment type="caution">
    <text evidence="2">The sequence shown here is derived from an EMBL/GenBank/DDBJ whole genome shotgun (WGS) entry which is preliminary data.</text>
</comment>
<organism evidence="2 3">
    <name type="scientific">Listeria fleischmannii FSL S10-1203</name>
    <dbReference type="NCBI Taxonomy" id="1265822"/>
    <lineage>
        <taxon>Bacteria</taxon>
        <taxon>Bacillati</taxon>
        <taxon>Bacillota</taxon>
        <taxon>Bacilli</taxon>
        <taxon>Bacillales</taxon>
        <taxon>Listeriaceae</taxon>
        <taxon>Listeria</taxon>
    </lineage>
</organism>
<keyword evidence="1" id="KW-0472">Membrane</keyword>
<keyword evidence="1" id="KW-0812">Transmembrane</keyword>
<keyword evidence="2" id="KW-0808">Transferase</keyword>
<keyword evidence="2" id="KW-0418">Kinase</keyword>
<dbReference type="GO" id="GO:0016301">
    <property type="term" value="F:kinase activity"/>
    <property type="evidence" value="ECO:0007669"/>
    <property type="project" value="UniProtKB-KW"/>
</dbReference>
<evidence type="ECO:0000313" key="3">
    <source>
        <dbReference type="Proteomes" id="UP000019241"/>
    </source>
</evidence>
<dbReference type="PATRIC" id="fig|1265822.4.peg.1855"/>
<feature type="transmembrane region" description="Helical" evidence="1">
    <location>
        <begin position="12"/>
        <end position="35"/>
    </location>
</feature>
<gene>
    <name evidence="2" type="ORF">MCOL2_09141</name>
</gene>
<keyword evidence="1" id="KW-1133">Transmembrane helix</keyword>
<sequence>MMSVKFKYIYQLFLTQFVILLIACLMIGLSISHFFKRLFF</sequence>
<protein>
    <submittedName>
        <fullName evidence="2">Sensor histidine kinase</fullName>
    </submittedName>
</protein>
<dbReference type="EMBL" id="AODM01000032">
    <property type="protein sequence ID" value="EUJ55991.1"/>
    <property type="molecule type" value="Genomic_DNA"/>
</dbReference>
<accession>W7DM46</accession>
<reference evidence="2 3" key="1">
    <citation type="submission" date="2012-12" db="EMBL/GenBank/DDBJ databases">
        <title>Novel taxa of Listeriaceae from agricultural environments in the United States.</title>
        <authorList>
            <person name="den Bakker H.C."/>
            <person name="Allred A."/>
            <person name="Warchocki S."/>
            <person name="Wright E.M."/>
            <person name="Burrell A."/>
            <person name="Nightingale K.K."/>
            <person name="Kephart D."/>
            <person name="Wiedmann M."/>
        </authorList>
    </citation>
    <scope>NUCLEOTIDE SEQUENCE [LARGE SCALE GENOMIC DNA]</scope>
    <source>
        <strain evidence="2 3">FSL S10-1203</strain>
    </source>
</reference>
<evidence type="ECO:0000256" key="1">
    <source>
        <dbReference type="SAM" id="Phobius"/>
    </source>
</evidence>
<dbReference type="PROSITE" id="PS51257">
    <property type="entry name" value="PROKAR_LIPOPROTEIN"/>
    <property type="match status" value="1"/>
</dbReference>
<proteinExistence type="predicted"/>